<reference evidence="1" key="3">
    <citation type="submission" date="2021-01" db="EMBL/GenBank/DDBJ databases">
        <authorList>
            <consortium name="Genoscope - CEA"/>
            <person name="William W."/>
        </authorList>
    </citation>
    <scope>NUCLEOTIDE SEQUENCE</scope>
</reference>
<gene>
    <name evidence="2" type="primary">BnaC09g28430D</name>
    <name evidence="1" type="ORF">DARMORV10_C09P41830.1</name>
    <name evidence="2" type="ORF">GSBRNA2T00038626001</name>
</gene>
<reference evidence="2" key="2">
    <citation type="submission" date="2014-06" db="EMBL/GenBank/DDBJ databases">
        <authorList>
            <person name="Genoscope - CEA"/>
        </authorList>
    </citation>
    <scope>NUCLEOTIDE SEQUENCE</scope>
</reference>
<accession>A0A078GQW3</accession>
<dbReference type="EMBL" id="LK032210">
    <property type="protein sequence ID" value="CDY27816.1"/>
    <property type="molecule type" value="Genomic_DNA"/>
</dbReference>
<protein>
    <submittedName>
        <fullName evidence="1">(rape) hypothetical protein</fullName>
    </submittedName>
    <submittedName>
        <fullName evidence="2">BnaC09g28430D protein</fullName>
    </submittedName>
</protein>
<organism evidence="2 3">
    <name type="scientific">Brassica napus</name>
    <name type="common">Rape</name>
    <dbReference type="NCBI Taxonomy" id="3708"/>
    <lineage>
        <taxon>Eukaryota</taxon>
        <taxon>Viridiplantae</taxon>
        <taxon>Streptophyta</taxon>
        <taxon>Embryophyta</taxon>
        <taxon>Tracheophyta</taxon>
        <taxon>Spermatophyta</taxon>
        <taxon>Magnoliopsida</taxon>
        <taxon>eudicotyledons</taxon>
        <taxon>Gunneridae</taxon>
        <taxon>Pentapetalae</taxon>
        <taxon>rosids</taxon>
        <taxon>malvids</taxon>
        <taxon>Brassicales</taxon>
        <taxon>Brassicaceae</taxon>
        <taxon>Brassiceae</taxon>
        <taxon>Brassica</taxon>
    </lineage>
</organism>
<dbReference type="Proteomes" id="UP000028999">
    <property type="component" value="Unassembled WGS sequence"/>
</dbReference>
<dbReference type="Gramene" id="CDY27816">
    <property type="protein sequence ID" value="CDY27816"/>
    <property type="gene ID" value="GSBRNA2T00038626001"/>
</dbReference>
<evidence type="ECO:0000313" key="1">
    <source>
        <dbReference type="EMBL" id="CAF1754937.1"/>
    </source>
</evidence>
<dbReference type="EMBL" id="HG994373">
    <property type="protein sequence ID" value="CAF1754937.1"/>
    <property type="molecule type" value="Genomic_DNA"/>
</dbReference>
<dbReference type="PaxDb" id="3708-A0A078GQW3"/>
<proteinExistence type="predicted"/>
<dbReference type="AlphaFoldDB" id="A0A078GQW3"/>
<dbReference type="Proteomes" id="UP001295469">
    <property type="component" value="Chromosome C09"/>
</dbReference>
<evidence type="ECO:0000313" key="2">
    <source>
        <dbReference type="EMBL" id="CDY27816.1"/>
    </source>
</evidence>
<reference evidence="2 3" key="1">
    <citation type="journal article" date="2014" name="Science">
        <title>Plant genetics. Early allopolyploid evolution in the post-Neolithic Brassica napus oilseed genome.</title>
        <authorList>
            <person name="Chalhoub B."/>
            <person name="Denoeud F."/>
            <person name="Liu S."/>
            <person name="Parkin I.A."/>
            <person name="Tang H."/>
            <person name="Wang X."/>
            <person name="Chiquet J."/>
            <person name="Belcram H."/>
            <person name="Tong C."/>
            <person name="Samans B."/>
            <person name="Correa M."/>
            <person name="Da Silva C."/>
            <person name="Just J."/>
            <person name="Falentin C."/>
            <person name="Koh C.S."/>
            <person name="Le Clainche I."/>
            <person name="Bernard M."/>
            <person name="Bento P."/>
            <person name="Noel B."/>
            <person name="Labadie K."/>
            <person name="Alberti A."/>
            <person name="Charles M."/>
            <person name="Arnaud D."/>
            <person name="Guo H."/>
            <person name="Daviaud C."/>
            <person name="Alamery S."/>
            <person name="Jabbari K."/>
            <person name="Zhao M."/>
            <person name="Edger P.P."/>
            <person name="Chelaifa H."/>
            <person name="Tack D."/>
            <person name="Lassalle G."/>
            <person name="Mestiri I."/>
            <person name="Schnel N."/>
            <person name="Le Paslier M.C."/>
            <person name="Fan G."/>
            <person name="Renault V."/>
            <person name="Bayer P.E."/>
            <person name="Golicz A.A."/>
            <person name="Manoli S."/>
            <person name="Lee T.H."/>
            <person name="Thi V.H."/>
            <person name="Chalabi S."/>
            <person name="Hu Q."/>
            <person name="Fan C."/>
            <person name="Tollenaere R."/>
            <person name="Lu Y."/>
            <person name="Battail C."/>
            <person name="Shen J."/>
            <person name="Sidebottom C.H."/>
            <person name="Wang X."/>
            <person name="Canaguier A."/>
            <person name="Chauveau A."/>
            <person name="Berard A."/>
            <person name="Deniot G."/>
            <person name="Guan M."/>
            <person name="Liu Z."/>
            <person name="Sun F."/>
            <person name="Lim Y.P."/>
            <person name="Lyons E."/>
            <person name="Town C.D."/>
            <person name="Bancroft I."/>
            <person name="Wang X."/>
            <person name="Meng J."/>
            <person name="Ma J."/>
            <person name="Pires J.C."/>
            <person name="King G.J."/>
            <person name="Brunel D."/>
            <person name="Delourme R."/>
            <person name="Renard M."/>
            <person name="Aury J.M."/>
            <person name="Adams K.L."/>
            <person name="Batley J."/>
            <person name="Snowdon R.J."/>
            <person name="Tost J."/>
            <person name="Edwards D."/>
            <person name="Zhou Y."/>
            <person name="Hua W."/>
            <person name="Sharpe A.G."/>
            <person name="Paterson A.H."/>
            <person name="Guan C."/>
            <person name="Wincker P."/>
        </authorList>
    </citation>
    <scope>NUCLEOTIDE SEQUENCE [LARGE SCALE GENOMIC DNA]</scope>
    <source>
        <strain evidence="3">cv. Darmor-bzh</strain>
    </source>
</reference>
<evidence type="ECO:0000313" key="3">
    <source>
        <dbReference type="Proteomes" id="UP000028999"/>
    </source>
</evidence>
<sequence length="104" mass="12144">MEGKTFTFQVRVSAYNFTANYQTFTITHILNVHRSLISLIMEGTRRMGMTCRVTIQFVLRLKLGVAPRMVKNQRGLQLKQLSRWSRRHVWLNALASDLLSFNND</sequence>
<keyword evidence="3" id="KW-1185">Reference proteome</keyword>
<name>A0A078GQW3_BRANA</name>
<dbReference type="OMA" id="NFTANYQ"/>